<dbReference type="InterPro" id="IPR003325">
    <property type="entry name" value="TerD"/>
</dbReference>
<protein>
    <recommendedName>
        <fullName evidence="3">TerD domain-containing protein</fullName>
    </recommendedName>
</protein>
<keyword evidence="5" id="KW-1185">Reference proteome</keyword>
<evidence type="ECO:0000256" key="1">
    <source>
        <dbReference type="ARBA" id="ARBA00008775"/>
    </source>
</evidence>
<proteinExistence type="inferred from homology"/>
<accession>A0ABP9IJ68</accession>
<evidence type="ECO:0000313" key="4">
    <source>
        <dbReference type="EMBL" id="GAA4998147.1"/>
    </source>
</evidence>
<comment type="caution">
    <text evidence="4">The sequence shown here is derived from an EMBL/GenBank/DDBJ whole genome shotgun (WGS) entry which is preliminary data.</text>
</comment>
<feature type="region of interest" description="Disordered" evidence="2">
    <location>
        <begin position="184"/>
        <end position="236"/>
    </location>
</feature>
<dbReference type="PANTHER" id="PTHR32097:SF4">
    <property type="entry name" value="GENERAL STRESS PROTEIN 16U"/>
    <property type="match status" value="1"/>
</dbReference>
<dbReference type="CDD" id="cd06974">
    <property type="entry name" value="TerD_like"/>
    <property type="match status" value="1"/>
</dbReference>
<reference evidence="5" key="1">
    <citation type="journal article" date="2019" name="Int. J. Syst. Evol. Microbiol.">
        <title>The Global Catalogue of Microorganisms (GCM) 10K type strain sequencing project: providing services to taxonomists for standard genome sequencing and annotation.</title>
        <authorList>
            <consortium name="The Broad Institute Genomics Platform"/>
            <consortium name="The Broad Institute Genome Sequencing Center for Infectious Disease"/>
            <person name="Wu L."/>
            <person name="Ma J."/>
        </authorList>
    </citation>
    <scope>NUCLEOTIDE SEQUENCE [LARGE SCALE GENOMIC DNA]</scope>
    <source>
        <strain evidence="5">JCM 18409</strain>
    </source>
</reference>
<dbReference type="InterPro" id="IPR051324">
    <property type="entry name" value="Stress/Tellurium_Resist"/>
</dbReference>
<feature type="domain" description="TerD" evidence="3">
    <location>
        <begin position="39"/>
        <end position="178"/>
    </location>
</feature>
<dbReference type="Proteomes" id="UP001501759">
    <property type="component" value="Unassembled WGS sequence"/>
</dbReference>
<name>A0ABP9IJ68_9ACTN</name>
<evidence type="ECO:0000313" key="5">
    <source>
        <dbReference type="Proteomes" id="UP001501759"/>
    </source>
</evidence>
<dbReference type="Gene3D" id="2.60.60.30">
    <property type="entry name" value="sav2460 like domains"/>
    <property type="match status" value="1"/>
</dbReference>
<organism evidence="4 5">
    <name type="scientific">Streptomyces siamensis</name>
    <dbReference type="NCBI Taxonomy" id="1274986"/>
    <lineage>
        <taxon>Bacteria</taxon>
        <taxon>Bacillati</taxon>
        <taxon>Actinomycetota</taxon>
        <taxon>Actinomycetes</taxon>
        <taxon>Kitasatosporales</taxon>
        <taxon>Streptomycetaceae</taxon>
        <taxon>Streptomyces</taxon>
    </lineage>
</organism>
<feature type="region of interest" description="Disordered" evidence="2">
    <location>
        <begin position="655"/>
        <end position="674"/>
    </location>
</feature>
<dbReference type="Pfam" id="PF02342">
    <property type="entry name" value="TerD"/>
    <property type="match status" value="1"/>
</dbReference>
<feature type="compositionally biased region" description="Low complexity" evidence="2">
    <location>
        <begin position="215"/>
        <end position="225"/>
    </location>
</feature>
<sequence>MILTVSMWLMTHITKGANTPVPAALLRVAVCRRDVPGTPPVDASALLLDAAGKVRGDADLVFYNQPAHPSGAVRHAGNAKGDGQLAEWLELDLPRVEPQVQRVLIAGSCDGGVFGEVPGLAVQALTGDGAVVAHYEVTDASSETAFVLGEFYRRNGEWKFRAVGQGYASGLAGLATDFGIAVAEEPAGPEPSDAVPPPPSGPVPLDTVPSKTTGPVPMQVPAATVPAPPPGPAPLGPAPLGAVPPVPQGGAPFPFGPGFAPVVQRGRGQGVVSVGGSVPPGPVLVEAWHQGEGYIYAYTLTKRNKDDKLVFNNTITDFHGRALVFQGDDRRLRLRVTGDNDWTVSLQPLSAVRHLEGTVQGIGPEVLAYTGTEADVDAEFAGDSDGDGSFVVWSVDAHNLQGSQDLIFNDVGRLRQTAPVPAGPLLLLVEADGPWQLTARPLPALDPGPAMTFEPPAAAVPPAPPAAVPAAPPAAVPPAPPAAVPAAPPAAVPAAPPAQPYADAGDGAAKDGPRTKGLLGRFGRAKDEHAGRGAKTVTLVNPEPGKPAILEYSIKDENEYGGYRVERLDEYDDADKFMESGTHGVEGRTLLFGSGESEVRLRLERVGAWSLRLLPVEAATPLTGRTEGKGSTVFRHTGPPAVQTLRRLTRDEDPLETSVVQADGRKSMSASTAGRRRPVVGPLSVSAAGYCYLLVTARHTTGWQIEPASLDTVPAFTDKVSGQGYAVVRHTGPAAEMMVRYEVRGLLDLIALWELDERLEPIRRISMATGLQHIPQGLVQVRTSGGGKWTIEARG</sequence>
<feature type="region of interest" description="Disordered" evidence="2">
    <location>
        <begin position="463"/>
        <end position="483"/>
    </location>
</feature>
<evidence type="ECO:0000256" key="2">
    <source>
        <dbReference type="SAM" id="MobiDB-lite"/>
    </source>
</evidence>
<feature type="compositionally biased region" description="Pro residues" evidence="2">
    <location>
        <begin position="226"/>
        <end position="236"/>
    </location>
</feature>
<evidence type="ECO:0000259" key="3">
    <source>
        <dbReference type="Pfam" id="PF02342"/>
    </source>
</evidence>
<dbReference type="PANTHER" id="PTHR32097">
    <property type="entry name" value="CAMP-BINDING PROTEIN 1-RELATED"/>
    <property type="match status" value="1"/>
</dbReference>
<dbReference type="EMBL" id="BAABKB010000002">
    <property type="protein sequence ID" value="GAA4998147.1"/>
    <property type="molecule type" value="Genomic_DNA"/>
</dbReference>
<feature type="region of interest" description="Disordered" evidence="2">
    <location>
        <begin position="495"/>
        <end position="514"/>
    </location>
</feature>
<gene>
    <name evidence="4" type="ORF">GCM10023335_09480</name>
</gene>
<comment type="similarity">
    <text evidence="1">Belongs to the CAPAB/TerDEXZ family.</text>
</comment>